<keyword evidence="2 8" id="KW-0560">Oxidoreductase</keyword>
<feature type="domain" description="FAD dependent oxidoreductase" evidence="4">
    <location>
        <begin position="6"/>
        <end position="367"/>
    </location>
</feature>
<dbReference type="GO" id="GO:0047865">
    <property type="term" value="F:dimethylglycine dehydrogenase activity"/>
    <property type="evidence" value="ECO:0007669"/>
    <property type="project" value="UniProtKB-EC"/>
</dbReference>
<dbReference type="InterPro" id="IPR013977">
    <property type="entry name" value="GcvT_C"/>
</dbReference>
<evidence type="ECO:0000259" key="7">
    <source>
        <dbReference type="Pfam" id="PF16350"/>
    </source>
</evidence>
<feature type="domain" description="Aminomethyltransferase C-terminal" evidence="6">
    <location>
        <begin position="721"/>
        <end position="800"/>
    </location>
</feature>
<dbReference type="RefSeq" id="WP_307436547.1">
    <property type="nucleotide sequence ID" value="NZ_JAUSVK010000001.1"/>
</dbReference>
<evidence type="ECO:0000259" key="6">
    <source>
        <dbReference type="Pfam" id="PF08669"/>
    </source>
</evidence>
<evidence type="ECO:0000259" key="4">
    <source>
        <dbReference type="Pfam" id="PF01266"/>
    </source>
</evidence>
<dbReference type="InterPro" id="IPR032503">
    <property type="entry name" value="FAO_M"/>
</dbReference>
<dbReference type="PANTHER" id="PTHR43757:SF2">
    <property type="entry name" value="AMINOMETHYLTRANSFERASE, MITOCHONDRIAL"/>
    <property type="match status" value="1"/>
</dbReference>
<protein>
    <submittedName>
        <fullName evidence="8">Dimethylglycine dehydrogenase</fullName>
        <ecNumber evidence="8">1.5.8.4</ecNumber>
    </submittedName>
</protein>
<comment type="similarity">
    <text evidence="1">Belongs to the GcvT family.</text>
</comment>
<feature type="domain" description="FAD dependent oxidoreductase central" evidence="7">
    <location>
        <begin position="371"/>
        <end position="424"/>
    </location>
</feature>
<name>A0ABU0FP30_9HYPH</name>
<keyword evidence="3" id="KW-0812">Transmembrane</keyword>
<dbReference type="Gene3D" id="3.30.70.1400">
    <property type="entry name" value="Aminomethyltransferase beta-barrel domains"/>
    <property type="match status" value="1"/>
</dbReference>
<evidence type="ECO:0000256" key="3">
    <source>
        <dbReference type="SAM" id="Phobius"/>
    </source>
</evidence>
<dbReference type="Proteomes" id="UP001237448">
    <property type="component" value="Unassembled WGS sequence"/>
</dbReference>
<keyword evidence="3" id="KW-1133">Transmembrane helix</keyword>
<gene>
    <name evidence="8" type="ORF">J3R73_006164</name>
</gene>
<feature type="transmembrane region" description="Helical" evidence="3">
    <location>
        <begin position="7"/>
        <end position="24"/>
    </location>
</feature>
<dbReference type="SUPFAM" id="SSF51905">
    <property type="entry name" value="FAD/NAD(P)-binding domain"/>
    <property type="match status" value="1"/>
</dbReference>
<dbReference type="EMBL" id="JAUSVK010000001">
    <property type="protein sequence ID" value="MDQ0396372.1"/>
    <property type="molecule type" value="Genomic_DNA"/>
</dbReference>
<dbReference type="Gene3D" id="3.30.9.10">
    <property type="entry name" value="D-Amino Acid Oxidase, subunit A, domain 2"/>
    <property type="match status" value="1"/>
</dbReference>
<proteinExistence type="inferred from homology"/>
<sequence>MKSHTRVLVIGGGVVGCSVLYHLAKAGWTDVTLIERAELTAGSTWHAAGGFHTLNGDPNVAKLQQYTVELYKEIEELSGQSCGLHLTGGVMLAGTKERMDWLKMAHAKGRYLGMHTEIISAAEAKRLMPLIDEKQFAGAMYDPFEGHLDPYGTTHACAKSARLKGADIVLRNRVVDMAQRGDGTWDVTTEQGAIHAEHIVNCGGLWAREVGRMVGLELPVLAMEHMYLLTEDMPEVAEINAATGKEVITALDFEGEIYTRQERGGMLLGTYEQACKPWSEQATPWDFGQNLLEPDLDRIAPSLEVGFRHFPAFEKAGIRKIINGPFTFAPDGNPLVGPIRGLRNYWVACGVMAGFSQGGGVGLALSNWMVNGDPGFDVWGMDVARYGDWTTLAHTNAKVRENYARRFRIRFPNEELPAARPFRTTPIYDRLVERNAVFGDMCGLEHALWFAPSKAEAKDDFSFRRANDFPHVAAECAAVREGVGLLEISNFAKYGISGPGAEAWLDRLLPNRLPAEGRMVLTPMLNEQGMLIGDFTLAREAGDRFMIFGSGLAEQYHMRWFQARLPEEGVALRAYGLDLVGLQVAGPASRELLSRLVARDLSKEAFPFMAFARFDVGTIPAFVGRVTYTGDLGYELWVKPEHQRALFDLLTKEGADLGIRLFGARALNALRLEKSFGSWSREYRPIYTPWEAGLDRFVSTQKPDFIGRDALLRARDAGPARCLATFVVDALDADVIGDEPIWRDGKVVGWVTSGGYAHHSKASVALGYVEAAAFDAAAPYEIEIIGERRGARIAAEPLFDPKGTRMRG</sequence>
<dbReference type="InterPro" id="IPR028896">
    <property type="entry name" value="GcvT/YgfZ/DmdA"/>
</dbReference>
<dbReference type="InterPro" id="IPR027266">
    <property type="entry name" value="TrmE/GcvT-like"/>
</dbReference>
<evidence type="ECO:0000313" key="8">
    <source>
        <dbReference type="EMBL" id="MDQ0396372.1"/>
    </source>
</evidence>
<dbReference type="SUPFAM" id="SSF54373">
    <property type="entry name" value="FAD-linked reductases, C-terminal domain"/>
    <property type="match status" value="1"/>
</dbReference>
<dbReference type="Gene3D" id="2.40.30.110">
    <property type="entry name" value="Aminomethyltransferase beta-barrel domains"/>
    <property type="match status" value="1"/>
</dbReference>
<evidence type="ECO:0000313" key="9">
    <source>
        <dbReference type="Proteomes" id="UP001237448"/>
    </source>
</evidence>
<dbReference type="Pfam" id="PF01266">
    <property type="entry name" value="DAO"/>
    <property type="match status" value="1"/>
</dbReference>
<keyword evidence="3" id="KW-0472">Membrane</keyword>
<dbReference type="Pfam" id="PF01571">
    <property type="entry name" value="GCV_T"/>
    <property type="match status" value="1"/>
</dbReference>
<dbReference type="SUPFAM" id="SSF103025">
    <property type="entry name" value="Folate-binding domain"/>
    <property type="match status" value="1"/>
</dbReference>
<dbReference type="InterPro" id="IPR029043">
    <property type="entry name" value="GcvT/YgfZ_C"/>
</dbReference>
<dbReference type="SUPFAM" id="SSF101790">
    <property type="entry name" value="Aminomethyltransferase beta-barrel domain"/>
    <property type="match status" value="1"/>
</dbReference>
<dbReference type="PROSITE" id="PS51257">
    <property type="entry name" value="PROKAR_LIPOPROTEIN"/>
    <property type="match status" value="1"/>
</dbReference>
<dbReference type="PANTHER" id="PTHR43757">
    <property type="entry name" value="AMINOMETHYLTRANSFERASE"/>
    <property type="match status" value="1"/>
</dbReference>
<dbReference type="Pfam" id="PF08669">
    <property type="entry name" value="GCV_T_C"/>
    <property type="match status" value="1"/>
</dbReference>
<feature type="domain" description="GCVT N-terminal" evidence="5">
    <location>
        <begin position="427"/>
        <end position="702"/>
    </location>
</feature>
<evidence type="ECO:0000259" key="5">
    <source>
        <dbReference type="Pfam" id="PF01571"/>
    </source>
</evidence>
<dbReference type="InterPro" id="IPR006222">
    <property type="entry name" value="GCVT_N"/>
</dbReference>
<dbReference type="InterPro" id="IPR006076">
    <property type="entry name" value="FAD-dep_OxRdtase"/>
</dbReference>
<comment type="caution">
    <text evidence="8">The sequence shown here is derived from an EMBL/GenBank/DDBJ whole genome shotgun (WGS) entry which is preliminary data.</text>
</comment>
<evidence type="ECO:0000256" key="2">
    <source>
        <dbReference type="ARBA" id="ARBA00023002"/>
    </source>
</evidence>
<accession>A0ABU0FP30</accession>
<organism evidence="8 9">
    <name type="scientific">Labrys monachus</name>
    <dbReference type="NCBI Taxonomy" id="217067"/>
    <lineage>
        <taxon>Bacteria</taxon>
        <taxon>Pseudomonadati</taxon>
        <taxon>Pseudomonadota</taxon>
        <taxon>Alphaproteobacteria</taxon>
        <taxon>Hyphomicrobiales</taxon>
        <taxon>Xanthobacteraceae</taxon>
        <taxon>Labrys</taxon>
    </lineage>
</organism>
<keyword evidence="9" id="KW-1185">Reference proteome</keyword>
<dbReference type="Pfam" id="PF16350">
    <property type="entry name" value="FAO_M"/>
    <property type="match status" value="1"/>
</dbReference>
<dbReference type="Gene3D" id="3.50.50.60">
    <property type="entry name" value="FAD/NAD(P)-binding domain"/>
    <property type="match status" value="1"/>
</dbReference>
<dbReference type="InterPro" id="IPR036188">
    <property type="entry name" value="FAD/NAD-bd_sf"/>
</dbReference>
<reference evidence="8 9" key="1">
    <citation type="submission" date="2023-07" db="EMBL/GenBank/DDBJ databases">
        <title>Genomic Encyclopedia of Type Strains, Phase IV (KMG-IV): sequencing the most valuable type-strain genomes for metagenomic binning, comparative biology and taxonomic classification.</title>
        <authorList>
            <person name="Goeker M."/>
        </authorList>
    </citation>
    <scope>NUCLEOTIDE SEQUENCE [LARGE SCALE GENOMIC DNA]</scope>
    <source>
        <strain evidence="8 9">DSM 5896</strain>
    </source>
</reference>
<dbReference type="EC" id="1.5.8.4" evidence="8"/>
<evidence type="ECO:0000256" key="1">
    <source>
        <dbReference type="ARBA" id="ARBA00008609"/>
    </source>
</evidence>
<dbReference type="Gene3D" id="3.30.1360.120">
    <property type="entry name" value="Probable tRNA modification gtpase trme, domain 1"/>
    <property type="match status" value="1"/>
</dbReference>